<protein>
    <submittedName>
        <fullName evidence="1">Uncharacterized protein</fullName>
    </submittedName>
</protein>
<dbReference type="InParanoid" id="U5DI45"/>
<gene>
    <name evidence="1" type="ORF">KR51_00032160</name>
</gene>
<proteinExistence type="predicted"/>
<dbReference type="STRING" id="582515.KR51_00032160"/>
<name>U5DI45_9CHRO</name>
<dbReference type="Proteomes" id="UP000016960">
    <property type="component" value="Unassembled WGS sequence"/>
</dbReference>
<dbReference type="AlphaFoldDB" id="U5DI45"/>
<accession>U5DI45</accession>
<sequence>MRTVQPRCERQRFAGGLQLCSRAELRTDAKAIAIDGHLSCSSIQSDSKPCFSRSYVKAPAIDGRLSSGLTQKSRVRNRFDRAFYWRCCSHN</sequence>
<organism evidence="1 2">
    <name type="scientific">Rubidibacter lacunae KORDI 51-2</name>
    <dbReference type="NCBI Taxonomy" id="582515"/>
    <lineage>
        <taxon>Bacteria</taxon>
        <taxon>Bacillati</taxon>
        <taxon>Cyanobacteriota</taxon>
        <taxon>Cyanophyceae</taxon>
        <taxon>Oscillatoriophycideae</taxon>
        <taxon>Chroococcales</taxon>
        <taxon>Aphanothecaceae</taxon>
        <taxon>Rubidibacter</taxon>
    </lineage>
</organism>
<evidence type="ECO:0000313" key="1">
    <source>
        <dbReference type="EMBL" id="ERN40274.1"/>
    </source>
</evidence>
<reference evidence="1 2" key="1">
    <citation type="submission" date="2013-05" db="EMBL/GenBank/DDBJ databases">
        <title>Draft genome sequence of Rubidibacter lacunae KORDI 51-2.</title>
        <authorList>
            <person name="Choi D.H."/>
            <person name="Noh J.H."/>
            <person name="Kwon K.-K."/>
            <person name="Lee J.-H."/>
            <person name="Ryu J.-Y."/>
        </authorList>
    </citation>
    <scope>NUCLEOTIDE SEQUENCE [LARGE SCALE GENOMIC DNA]</scope>
    <source>
        <strain evidence="1 2">KORDI 51-2</strain>
    </source>
</reference>
<evidence type="ECO:0000313" key="2">
    <source>
        <dbReference type="Proteomes" id="UP000016960"/>
    </source>
</evidence>
<keyword evidence="2" id="KW-1185">Reference proteome</keyword>
<comment type="caution">
    <text evidence="1">The sequence shown here is derived from an EMBL/GenBank/DDBJ whole genome shotgun (WGS) entry which is preliminary data.</text>
</comment>
<dbReference type="EMBL" id="ASSJ01000079">
    <property type="protein sequence ID" value="ERN40274.1"/>
    <property type="molecule type" value="Genomic_DNA"/>
</dbReference>